<sequence length="114" mass="12547">MTESEYTPREDFANVRPLGKFGKPNPENYLGTKSVDESKAEHPSNGTKEKPHLDPEEAVNLFRLGLLFLGIITTGIGVGLWLTPALGILIFGAMLWITGVWMINLDSKTSSTEE</sequence>
<dbReference type="EMBL" id="MK016493">
    <property type="protein sequence ID" value="AYQ99227.1"/>
    <property type="molecule type" value="Genomic_DNA"/>
</dbReference>
<gene>
    <name evidence="3" type="primary">6</name>
    <name evidence="3" type="ORF">PBI_CANTARE_6</name>
</gene>
<keyword evidence="4" id="KW-1185">Reference proteome</keyword>
<dbReference type="RefSeq" id="YP_010676581.1">
    <property type="nucleotide sequence ID" value="NC_071014.1"/>
</dbReference>
<evidence type="ECO:0000313" key="4">
    <source>
        <dbReference type="Proteomes" id="UP000279277"/>
    </source>
</evidence>
<feature type="compositionally biased region" description="Basic and acidic residues" evidence="1">
    <location>
        <begin position="34"/>
        <end position="53"/>
    </location>
</feature>
<evidence type="ECO:0000313" key="3">
    <source>
        <dbReference type="EMBL" id="AYQ99227.1"/>
    </source>
</evidence>
<accession>A0A3G3LYZ9</accession>
<feature type="transmembrane region" description="Helical" evidence="2">
    <location>
        <begin position="61"/>
        <end position="82"/>
    </location>
</feature>
<feature type="region of interest" description="Disordered" evidence="1">
    <location>
        <begin position="1"/>
        <end position="53"/>
    </location>
</feature>
<name>A0A3G3LYZ9_9CAUD</name>
<evidence type="ECO:0000256" key="2">
    <source>
        <dbReference type="SAM" id="Phobius"/>
    </source>
</evidence>
<dbReference type="Proteomes" id="UP000279277">
    <property type="component" value="Segment"/>
</dbReference>
<proteinExistence type="predicted"/>
<dbReference type="GeneID" id="77952943"/>
<evidence type="ECO:0000256" key="1">
    <source>
        <dbReference type="SAM" id="MobiDB-lite"/>
    </source>
</evidence>
<keyword evidence="2" id="KW-1133">Transmembrane helix</keyword>
<feature type="transmembrane region" description="Helical" evidence="2">
    <location>
        <begin position="88"/>
        <end position="105"/>
    </location>
</feature>
<keyword evidence="2" id="KW-0812">Transmembrane</keyword>
<keyword evidence="2" id="KW-0472">Membrane</keyword>
<dbReference type="KEGG" id="vg:77952943"/>
<organism evidence="3 4">
    <name type="scientific">Brevibacterium phage Cantare</name>
    <dbReference type="NCBI Taxonomy" id="2338395"/>
    <lineage>
        <taxon>Viruses</taxon>
        <taxon>Duplodnaviria</taxon>
        <taxon>Heunggongvirae</taxon>
        <taxon>Uroviricota</taxon>
        <taxon>Caudoviricetes</taxon>
        <taxon>Cantarevirus</taxon>
        <taxon>Cantarevirus cantare</taxon>
    </lineage>
</organism>
<feature type="compositionally biased region" description="Basic and acidic residues" evidence="1">
    <location>
        <begin position="1"/>
        <end position="13"/>
    </location>
</feature>
<protein>
    <submittedName>
        <fullName evidence="3">Uncharacterized protein</fullName>
    </submittedName>
</protein>
<reference evidence="3 4" key="1">
    <citation type="submission" date="2018-10" db="EMBL/GenBank/DDBJ databases">
        <authorList>
            <person name="Zack K."/>
            <person name="Garlena R.A."/>
            <person name="Russell D.A."/>
            <person name="Pope W.H."/>
            <person name="Jacobs-Sera D."/>
            <person name="Hatfull G.F."/>
        </authorList>
    </citation>
    <scope>NUCLEOTIDE SEQUENCE [LARGE SCALE GENOMIC DNA]</scope>
</reference>